<feature type="domain" description="DUF4283" evidence="1">
    <location>
        <begin position="60"/>
        <end position="139"/>
    </location>
</feature>
<dbReference type="PANTHER" id="PTHR33233:SF17">
    <property type="entry name" value="DUF4283 DOMAIN-CONTAINING PROTEIN"/>
    <property type="match status" value="1"/>
</dbReference>
<evidence type="ECO:0000313" key="3">
    <source>
        <dbReference type="Proteomes" id="UP001454036"/>
    </source>
</evidence>
<dbReference type="InterPro" id="IPR025558">
    <property type="entry name" value="DUF4283"/>
</dbReference>
<sequence length="254" mass="28785">MKHLSGALEEVNRQQPIPTYVETVGTMKPSRMKLTFILPKEVNGKQVVKYQLNDVIPGSNRWRSAAYGYVIGLNPNLTVVERFAKSRWGEFGFEKLYKLSSGLFLFEFSTDEESDRMLAEDPWIFAQYPMILNFWSPEAILDKKGVERIPLLPVPIAHEVEKEVEPSPVEHDSIVNSIDLQITPLPAAVVPIANPFTVLDCVEKKGRMILSVVCLRRRWKARPMNNKAWIVGGDFNIVKAFSESVGGAILIWEL</sequence>
<evidence type="ECO:0000313" key="2">
    <source>
        <dbReference type="EMBL" id="GAA0139126.1"/>
    </source>
</evidence>
<dbReference type="Pfam" id="PF14111">
    <property type="entry name" value="DUF4283"/>
    <property type="match status" value="1"/>
</dbReference>
<evidence type="ECO:0000259" key="1">
    <source>
        <dbReference type="Pfam" id="PF14111"/>
    </source>
</evidence>
<organism evidence="2 3">
    <name type="scientific">Lithospermum erythrorhizon</name>
    <name type="common">Purple gromwell</name>
    <name type="synonym">Lithospermum officinale var. erythrorhizon</name>
    <dbReference type="NCBI Taxonomy" id="34254"/>
    <lineage>
        <taxon>Eukaryota</taxon>
        <taxon>Viridiplantae</taxon>
        <taxon>Streptophyta</taxon>
        <taxon>Embryophyta</taxon>
        <taxon>Tracheophyta</taxon>
        <taxon>Spermatophyta</taxon>
        <taxon>Magnoliopsida</taxon>
        <taxon>eudicotyledons</taxon>
        <taxon>Gunneridae</taxon>
        <taxon>Pentapetalae</taxon>
        <taxon>asterids</taxon>
        <taxon>lamiids</taxon>
        <taxon>Boraginales</taxon>
        <taxon>Boraginaceae</taxon>
        <taxon>Boraginoideae</taxon>
        <taxon>Lithospermeae</taxon>
        <taxon>Lithospermum</taxon>
    </lineage>
</organism>
<protein>
    <recommendedName>
        <fullName evidence="1">DUF4283 domain-containing protein</fullName>
    </recommendedName>
</protein>
<dbReference type="Proteomes" id="UP001454036">
    <property type="component" value="Unassembled WGS sequence"/>
</dbReference>
<comment type="caution">
    <text evidence="2">The sequence shown here is derived from an EMBL/GenBank/DDBJ whole genome shotgun (WGS) entry which is preliminary data.</text>
</comment>
<reference evidence="2 3" key="1">
    <citation type="submission" date="2024-01" db="EMBL/GenBank/DDBJ databases">
        <title>The complete chloroplast genome sequence of Lithospermum erythrorhizon: insights into the phylogenetic relationship among Boraginaceae species and the maternal lineages of purple gromwells.</title>
        <authorList>
            <person name="Okada T."/>
            <person name="Watanabe K."/>
        </authorList>
    </citation>
    <scope>NUCLEOTIDE SEQUENCE [LARGE SCALE GENOMIC DNA]</scope>
</reference>
<dbReference type="AlphaFoldDB" id="A0AAV3NJ72"/>
<dbReference type="PANTHER" id="PTHR33233">
    <property type="entry name" value="ENDONUCLEASE/EXONUCLEASE/PHOSPHATASE"/>
    <property type="match status" value="1"/>
</dbReference>
<gene>
    <name evidence="2" type="ORF">LIER_00735</name>
</gene>
<name>A0AAV3NJ72_LITER</name>
<dbReference type="EMBL" id="BAABME010000060">
    <property type="protein sequence ID" value="GAA0139126.1"/>
    <property type="molecule type" value="Genomic_DNA"/>
</dbReference>
<keyword evidence="3" id="KW-1185">Reference proteome</keyword>
<accession>A0AAV3NJ72</accession>
<proteinExistence type="predicted"/>